<evidence type="ECO:0000313" key="1">
    <source>
        <dbReference type="EMBL" id="MCW4166594.1"/>
    </source>
</evidence>
<sequence>MDITRYFYHVRLNLPEFVEKLLEENSIVFSNEDERTFSKRLTILLSRVHEAYTKKCEEYLPSDIAPLEGSKTMLPVGLVSSGVIGNLFLIDFDNKVIEKIHPDFYGRYVDDMLFVIGESKADNALEFLNKYFVEPRILEHDHETFKIQANDVYLSIQSNKIIVESFEHTGSKAALMKFRRNIQRQRSEFRFLPDEETVEQDFDEAAFSMQYSGSVNKLRNIKDFSEDKYGASTYLAHMIFLACYKSEENKKHKKAIVQQILTYFKGAVALEYYSLWEKVFTYFVITEDVDSLNKFQKQIFNAIEQCNFDNAEIQDEIRESLNETLRLSEAIPLSMHLDFIEAENDWEDTTIKTAIKLRHACMFRHQYLGIGGLNLTKCLLDDDCNLYRKDFDHKIELLKETGVIYLTPLFVHLDVICHIHIFIKSDEYRFSKTNSINDFLSDAPTESFKQYLFINWDWNRLFYKQKIGLIKDLITNREIESLKYEHSKVLEYIIPTDKISPNAIKSNKRIGIANMNVDKDIIEKTALNQVNLSSVRRKDLFRIINEAIANKCDMLVLPELSVPYQWIDLLAAECKKNQIAIIAGLTYLVTNSKYALNIVVTILPFTENNYNSCVIIPRVKNHYAPKEKTLLRSYGYHVPKEVKSIYHLFHWKKSYFSVYNCFELASIEERCLMKSKVDFIVATELNSDTNYYSDIAGSWVRDIHSFFIQVNTSEYGDSRIMKPSKSVEKNMVVVKGGKNSTILIDDLDIDSLRKFQLPGYAGQDAKGIFKNTPPRFNQKDVKTRIDNEDFK</sequence>
<dbReference type="RefSeq" id="WP_264912178.1">
    <property type="nucleotide sequence ID" value="NZ_JAPDUL010000004.1"/>
</dbReference>
<name>A0AAW5UVI0_9BACT</name>
<dbReference type="Proteomes" id="UP001209476">
    <property type="component" value="Unassembled WGS sequence"/>
</dbReference>
<gene>
    <name evidence="1" type="ORF">ONS98_15570</name>
</gene>
<dbReference type="Gene3D" id="3.60.110.10">
    <property type="entry name" value="Carbon-nitrogen hydrolase"/>
    <property type="match status" value="1"/>
</dbReference>
<reference evidence="1" key="1">
    <citation type="submission" date="2022-11" db="EMBL/GenBank/DDBJ databases">
        <title>Genomic repertoires linked with pathogenic potency of arthritogenic Prevotella copri isolated from the gut of rheumatoid arthritis patients.</title>
        <authorList>
            <person name="Nii T."/>
            <person name="Maeda Y."/>
            <person name="Motooka D."/>
            <person name="Naito M."/>
            <person name="Matsumoto Y."/>
            <person name="Ogawa T."/>
            <person name="Oguro-Igashira E."/>
            <person name="Kishikawa T."/>
            <person name="Yamashita M."/>
            <person name="Koizumi S."/>
            <person name="Kurakawa T."/>
            <person name="Okumura R."/>
            <person name="Kayama H."/>
            <person name="Murakami M."/>
            <person name="Sakaguchi T."/>
            <person name="Das B."/>
            <person name="Nakamura S."/>
            <person name="Okada Y."/>
            <person name="Kumanogoh A."/>
            <person name="Takeda K."/>
        </authorList>
    </citation>
    <scope>NUCLEOTIDE SEQUENCE</scope>
    <source>
        <strain evidence="1">RA-N001-16</strain>
    </source>
</reference>
<dbReference type="InterPro" id="IPR036526">
    <property type="entry name" value="C-N_Hydrolase_sf"/>
</dbReference>
<dbReference type="EMBL" id="JAPDUM010000003">
    <property type="protein sequence ID" value="MCW4166594.1"/>
    <property type="molecule type" value="Genomic_DNA"/>
</dbReference>
<evidence type="ECO:0008006" key="3">
    <source>
        <dbReference type="Google" id="ProtNLM"/>
    </source>
</evidence>
<organism evidence="1 2">
    <name type="scientific">Segatella copri</name>
    <dbReference type="NCBI Taxonomy" id="165179"/>
    <lineage>
        <taxon>Bacteria</taxon>
        <taxon>Pseudomonadati</taxon>
        <taxon>Bacteroidota</taxon>
        <taxon>Bacteroidia</taxon>
        <taxon>Bacteroidales</taxon>
        <taxon>Prevotellaceae</taxon>
        <taxon>Segatella</taxon>
    </lineage>
</organism>
<protein>
    <recommendedName>
        <fullName evidence="3">Reverse transcriptase domain-containing protein</fullName>
    </recommendedName>
</protein>
<accession>A0AAW5UVI0</accession>
<dbReference type="SUPFAM" id="SSF56317">
    <property type="entry name" value="Carbon-nitrogen hydrolase"/>
    <property type="match status" value="1"/>
</dbReference>
<comment type="caution">
    <text evidence="1">The sequence shown here is derived from an EMBL/GenBank/DDBJ whole genome shotgun (WGS) entry which is preliminary data.</text>
</comment>
<dbReference type="AlphaFoldDB" id="A0AAW5UVI0"/>
<proteinExistence type="predicted"/>
<evidence type="ECO:0000313" key="2">
    <source>
        <dbReference type="Proteomes" id="UP001209476"/>
    </source>
</evidence>